<proteinExistence type="predicted"/>
<dbReference type="EMBL" id="BGPR01035005">
    <property type="protein sequence ID" value="GBO09647.1"/>
    <property type="molecule type" value="Genomic_DNA"/>
</dbReference>
<evidence type="ECO:0000313" key="1">
    <source>
        <dbReference type="EMBL" id="GBO09647.1"/>
    </source>
</evidence>
<evidence type="ECO:0000313" key="2">
    <source>
        <dbReference type="Proteomes" id="UP000499080"/>
    </source>
</evidence>
<name>A0A4Y2UDM1_ARAVE</name>
<dbReference type="AlphaFoldDB" id="A0A4Y2UDM1"/>
<protein>
    <submittedName>
        <fullName evidence="1">Uncharacterized protein</fullName>
    </submittedName>
</protein>
<reference evidence="1 2" key="1">
    <citation type="journal article" date="2019" name="Sci. Rep.">
        <title>Orb-weaving spider Araneus ventricosus genome elucidates the spidroin gene catalogue.</title>
        <authorList>
            <person name="Kono N."/>
            <person name="Nakamura H."/>
            <person name="Ohtoshi R."/>
            <person name="Moran D.A.P."/>
            <person name="Shinohara A."/>
            <person name="Yoshida Y."/>
            <person name="Fujiwara M."/>
            <person name="Mori M."/>
            <person name="Tomita M."/>
            <person name="Arakawa K."/>
        </authorList>
    </citation>
    <scope>NUCLEOTIDE SEQUENCE [LARGE SCALE GENOMIC DNA]</scope>
</reference>
<organism evidence="1 2">
    <name type="scientific">Araneus ventricosus</name>
    <name type="common">Orbweaver spider</name>
    <name type="synonym">Epeira ventricosa</name>
    <dbReference type="NCBI Taxonomy" id="182803"/>
    <lineage>
        <taxon>Eukaryota</taxon>
        <taxon>Metazoa</taxon>
        <taxon>Ecdysozoa</taxon>
        <taxon>Arthropoda</taxon>
        <taxon>Chelicerata</taxon>
        <taxon>Arachnida</taxon>
        <taxon>Araneae</taxon>
        <taxon>Araneomorphae</taxon>
        <taxon>Entelegynae</taxon>
        <taxon>Araneoidea</taxon>
        <taxon>Araneidae</taxon>
        <taxon>Araneus</taxon>
    </lineage>
</organism>
<dbReference type="Proteomes" id="UP000499080">
    <property type="component" value="Unassembled WGS sequence"/>
</dbReference>
<accession>A0A4Y2UDM1</accession>
<comment type="caution">
    <text evidence="1">The sequence shown here is derived from an EMBL/GenBank/DDBJ whole genome shotgun (WGS) entry which is preliminary data.</text>
</comment>
<keyword evidence="2" id="KW-1185">Reference proteome</keyword>
<gene>
    <name evidence="1" type="ORF">AVEN_122979_1</name>
</gene>
<sequence length="101" mass="11613">MLMYNMRGNSKTQIARWMETDLSVGIVDLYKFWTAIVSRKLSARPSMPCYKCAVTQKRKNSLEDGNRFIIRMLWICGSNFGRDHSQQEDCCSSSMPCITCA</sequence>